<dbReference type="AlphaFoldDB" id="A0A9Q2ZTR3"/>
<reference evidence="1" key="1">
    <citation type="journal article" date="2021" name="Genome Biol. Evol.">
        <title>Continental-Scale Gene Flow Prevents Allopatric Divergence of Pelagic Freshwater Bacteria.</title>
        <authorList>
            <person name="Hoetzinger M."/>
            <person name="Pitt A."/>
            <person name="Huemer A."/>
            <person name="Hahn M.W."/>
        </authorList>
    </citation>
    <scope>NUCLEOTIDE SEQUENCE</scope>
    <source>
        <strain evidence="1">SM1-W8</strain>
    </source>
</reference>
<organism evidence="1 2">
    <name type="scientific">Polynucleobacter paneuropaeus</name>
    <dbReference type="NCBI Taxonomy" id="2527775"/>
    <lineage>
        <taxon>Bacteria</taxon>
        <taxon>Pseudomonadati</taxon>
        <taxon>Pseudomonadota</taxon>
        <taxon>Betaproteobacteria</taxon>
        <taxon>Burkholderiales</taxon>
        <taxon>Burkholderiaceae</taxon>
        <taxon>Polynucleobacter</taxon>
    </lineage>
</organism>
<gene>
    <name evidence="1" type="ORF">G6731_00210</name>
</gene>
<protein>
    <submittedName>
        <fullName evidence="1">Uncharacterized protein</fullName>
    </submittedName>
</protein>
<dbReference type="Proteomes" id="UP000783102">
    <property type="component" value="Unassembled WGS sequence"/>
</dbReference>
<sequence length="76" mass="8548">MPIQTLVKFSSQASPEVLDALKIVAENEGRKLHAVLDEAFQDYLNKKSHSAPRREVMQALASSMQEFDLLYEALAK</sequence>
<evidence type="ECO:0000313" key="2">
    <source>
        <dbReference type="Proteomes" id="UP000783102"/>
    </source>
</evidence>
<dbReference type="EMBL" id="JAANEY010000001">
    <property type="protein sequence ID" value="MBT8550386.1"/>
    <property type="molecule type" value="Genomic_DNA"/>
</dbReference>
<accession>A0A9Q2ZTR3</accession>
<evidence type="ECO:0000313" key="1">
    <source>
        <dbReference type="EMBL" id="MBT8550386.1"/>
    </source>
</evidence>
<comment type="caution">
    <text evidence="1">The sequence shown here is derived from an EMBL/GenBank/DDBJ whole genome shotgun (WGS) entry which is preliminary data.</text>
</comment>
<name>A0A9Q2ZTR3_9BURK</name>
<proteinExistence type="predicted"/>